<evidence type="ECO:0000256" key="13">
    <source>
        <dbReference type="SAM" id="Phobius"/>
    </source>
</evidence>
<proteinExistence type="inferred from homology"/>
<evidence type="ECO:0000256" key="11">
    <source>
        <dbReference type="ARBA" id="ARBA00023136"/>
    </source>
</evidence>
<evidence type="ECO:0000256" key="8">
    <source>
        <dbReference type="ARBA" id="ARBA00022989"/>
    </source>
</evidence>
<dbReference type="GO" id="GO:0031966">
    <property type="term" value="C:mitochondrial membrane"/>
    <property type="evidence" value="ECO:0007669"/>
    <property type="project" value="UniProtKB-SubCell"/>
</dbReference>
<evidence type="ECO:0000256" key="5">
    <source>
        <dbReference type="ARBA" id="ARBA00022547"/>
    </source>
</evidence>
<evidence type="ECO:0000256" key="12">
    <source>
        <dbReference type="RuleBase" id="RU003661"/>
    </source>
</evidence>
<geneLocation type="mitochondrion" evidence="14"/>
<keyword evidence="10 12" id="KW-0496">Mitochondrion</keyword>
<dbReference type="GO" id="GO:0045259">
    <property type="term" value="C:proton-transporting ATP synthase complex"/>
    <property type="evidence" value="ECO:0007669"/>
    <property type="project" value="UniProtKB-KW"/>
</dbReference>
<accession>A0A0S2M7U3</accession>
<organism evidence="14">
    <name type="scientific">Lathrobium brunnipes</name>
    <dbReference type="NCBI Taxonomy" id="346787"/>
    <lineage>
        <taxon>Eukaryota</taxon>
        <taxon>Metazoa</taxon>
        <taxon>Ecdysozoa</taxon>
        <taxon>Arthropoda</taxon>
        <taxon>Hexapoda</taxon>
        <taxon>Insecta</taxon>
        <taxon>Pterygota</taxon>
        <taxon>Neoptera</taxon>
        <taxon>Endopterygota</taxon>
        <taxon>Coleoptera</taxon>
        <taxon>Polyphaga</taxon>
        <taxon>Staphyliniformia</taxon>
        <taxon>Staphylinidae</taxon>
        <taxon>Paederinae</taxon>
        <taxon>Lathrobium</taxon>
    </lineage>
</organism>
<evidence type="ECO:0000256" key="4">
    <source>
        <dbReference type="ARBA" id="ARBA00022448"/>
    </source>
</evidence>
<evidence type="ECO:0000256" key="10">
    <source>
        <dbReference type="ARBA" id="ARBA00023128"/>
    </source>
</evidence>
<keyword evidence="11 13" id="KW-0472">Membrane</keyword>
<keyword evidence="6 12" id="KW-0812">Transmembrane</keyword>
<keyword evidence="5 12" id="KW-0138">CF(0)</keyword>
<gene>
    <name evidence="14" type="primary">atp8</name>
</gene>
<dbReference type="AlphaFoldDB" id="A0A0S2M7U3"/>
<protein>
    <recommendedName>
        <fullName evidence="12">ATP synthase complex subunit 8</fullName>
    </recommendedName>
</protein>
<evidence type="ECO:0000313" key="14">
    <source>
        <dbReference type="EMBL" id="ALO70652.1"/>
    </source>
</evidence>
<name>A0A0S2M7U3_9COLE</name>
<comment type="subcellular location">
    <subcellularLocation>
        <location evidence="1 12">Mitochondrion membrane</location>
        <topology evidence="1 12">Single-pass membrane protein</topology>
    </subcellularLocation>
</comment>
<evidence type="ECO:0000256" key="1">
    <source>
        <dbReference type="ARBA" id="ARBA00004304"/>
    </source>
</evidence>
<keyword evidence="7 12" id="KW-0375">Hydrogen ion transport</keyword>
<dbReference type="GO" id="GO:0015078">
    <property type="term" value="F:proton transmembrane transporter activity"/>
    <property type="evidence" value="ECO:0007669"/>
    <property type="project" value="InterPro"/>
</dbReference>
<dbReference type="EMBL" id="KT780654">
    <property type="protein sequence ID" value="ALO70652.1"/>
    <property type="molecule type" value="Genomic_DNA"/>
</dbReference>
<dbReference type="InterPro" id="IPR001421">
    <property type="entry name" value="ATP8_metazoa"/>
</dbReference>
<evidence type="ECO:0000256" key="6">
    <source>
        <dbReference type="ARBA" id="ARBA00022692"/>
    </source>
</evidence>
<sequence>MPQMAPLSWLLLFMLFTLIFLSFNFINYYMFLYKSKNTKTNKNYFKMNWKW</sequence>
<comment type="similarity">
    <text evidence="2 12">Belongs to the ATPase protein 8 family.</text>
</comment>
<dbReference type="GO" id="GO:0015986">
    <property type="term" value="P:proton motive force-driven ATP synthesis"/>
    <property type="evidence" value="ECO:0007669"/>
    <property type="project" value="InterPro"/>
</dbReference>
<dbReference type="Pfam" id="PF00895">
    <property type="entry name" value="ATP-synt_8"/>
    <property type="match status" value="1"/>
</dbReference>
<reference evidence="14" key="1">
    <citation type="submission" date="2015-09" db="EMBL/GenBank/DDBJ databases">
        <title>Staphyliniformia phylogenetics from de novo mitogenomic assemblies.</title>
        <authorList>
            <person name="Favreau E.A."/>
            <person name="Linard B."/>
            <person name="Vogler A.P."/>
        </authorList>
    </citation>
    <scope>NUCLEOTIDE SEQUENCE</scope>
</reference>
<evidence type="ECO:0000256" key="9">
    <source>
        <dbReference type="ARBA" id="ARBA00023065"/>
    </source>
</evidence>
<keyword evidence="8 13" id="KW-1133">Transmembrane helix</keyword>
<evidence type="ECO:0000256" key="7">
    <source>
        <dbReference type="ARBA" id="ARBA00022781"/>
    </source>
</evidence>
<keyword evidence="4 12" id="KW-0813">Transport</keyword>
<keyword evidence="9 12" id="KW-0406">Ion transport</keyword>
<evidence type="ECO:0000256" key="3">
    <source>
        <dbReference type="ARBA" id="ARBA00011291"/>
    </source>
</evidence>
<comment type="subunit">
    <text evidence="3">F-type ATPases have 2 components, CF(1) - the catalytic core - and CF(0) - the membrane proton channel.</text>
</comment>
<feature type="transmembrane region" description="Helical" evidence="13">
    <location>
        <begin position="6"/>
        <end position="32"/>
    </location>
</feature>
<evidence type="ECO:0000256" key="2">
    <source>
        <dbReference type="ARBA" id="ARBA00008892"/>
    </source>
</evidence>